<organism evidence="5 6">
    <name type="scientific">Oleiagrimonas citrea</name>
    <dbReference type="NCBI Taxonomy" id="1665687"/>
    <lineage>
        <taxon>Bacteria</taxon>
        <taxon>Pseudomonadati</taxon>
        <taxon>Pseudomonadota</taxon>
        <taxon>Gammaproteobacteria</taxon>
        <taxon>Lysobacterales</taxon>
        <taxon>Rhodanobacteraceae</taxon>
        <taxon>Oleiagrimonas</taxon>
    </lineage>
</organism>
<keyword evidence="6" id="KW-1185">Reference proteome</keyword>
<keyword evidence="1 5" id="KW-0489">Methyltransferase</keyword>
<evidence type="ECO:0000259" key="4">
    <source>
        <dbReference type="Pfam" id="PF13649"/>
    </source>
</evidence>
<dbReference type="GO" id="GO:0032259">
    <property type="term" value="P:methylation"/>
    <property type="evidence" value="ECO:0007669"/>
    <property type="project" value="UniProtKB-KW"/>
</dbReference>
<evidence type="ECO:0000256" key="2">
    <source>
        <dbReference type="ARBA" id="ARBA00022679"/>
    </source>
</evidence>
<accession>A0A846ZNU7</accession>
<evidence type="ECO:0000256" key="3">
    <source>
        <dbReference type="ARBA" id="ARBA00022691"/>
    </source>
</evidence>
<reference evidence="5 6" key="1">
    <citation type="journal article" date="2017" name="Int. J. Syst. Evol. Microbiol.">
        <title>Oleiagrimonas citrea sp. nov., a marine bacterium isolated from tidal flat sediment and emended description of the genus Oleiagrimonas Fang et al. 2015 and Oleiagrimonas soli.</title>
        <authorList>
            <person name="Yang S.H."/>
            <person name="Seo H.S."/>
            <person name="Seong C.N."/>
            <person name="Kwon K.K."/>
        </authorList>
    </citation>
    <scope>NUCLEOTIDE SEQUENCE [LARGE SCALE GENOMIC DNA]</scope>
    <source>
        <strain evidence="5 6">MEBiC09124</strain>
    </source>
</reference>
<dbReference type="CDD" id="cd02440">
    <property type="entry name" value="AdoMet_MTases"/>
    <property type="match status" value="1"/>
</dbReference>
<dbReference type="EMBL" id="JAAZQD010000003">
    <property type="protein sequence ID" value="NKZ39189.1"/>
    <property type="molecule type" value="Genomic_DNA"/>
</dbReference>
<evidence type="ECO:0000256" key="1">
    <source>
        <dbReference type="ARBA" id="ARBA00022603"/>
    </source>
</evidence>
<name>A0A846ZNU7_9GAMM</name>
<dbReference type="PANTHER" id="PTHR43464:SF19">
    <property type="entry name" value="UBIQUINONE BIOSYNTHESIS O-METHYLTRANSFERASE, MITOCHONDRIAL"/>
    <property type="match status" value="1"/>
</dbReference>
<protein>
    <submittedName>
        <fullName evidence="5">Class I SAM-dependent methyltransferase</fullName>
    </submittedName>
</protein>
<dbReference type="RefSeq" id="WP_168609257.1">
    <property type="nucleotide sequence ID" value="NZ_JAAZQD010000003.1"/>
</dbReference>
<evidence type="ECO:0000313" key="6">
    <source>
        <dbReference type="Proteomes" id="UP000541636"/>
    </source>
</evidence>
<comment type="caution">
    <text evidence="5">The sequence shown here is derived from an EMBL/GenBank/DDBJ whole genome shotgun (WGS) entry which is preliminary data.</text>
</comment>
<keyword evidence="2 5" id="KW-0808">Transferase</keyword>
<dbReference type="InterPro" id="IPR029063">
    <property type="entry name" value="SAM-dependent_MTases_sf"/>
</dbReference>
<proteinExistence type="predicted"/>
<dbReference type="SUPFAM" id="SSF53335">
    <property type="entry name" value="S-adenosyl-L-methionine-dependent methyltransferases"/>
    <property type="match status" value="1"/>
</dbReference>
<dbReference type="InterPro" id="IPR041698">
    <property type="entry name" value="Methyltransf_25"/>
</dbReference>
<dbReference type="AlphaFoldDB" id="A0A846ZNU7"/>
<dbReference type="Pfam" id="PF13649">
    <property type="entry name" value="Methyltransf_25"/>
    <property type="match status" value="1"/>
</dbReference>
<sequence length="222" mass="23941">MDEETRIRALWDANAAAWTHAVRSGGIRSRRVATDGAILDAVLARHPRTALDIGCGEGWLVRALAALDIDVLGVDGARALIEQAQAAGPGRYRVRTQEALGEHGLDARFDVVTCNFALFGKTVVERLFERVPEWLQPGGALIIQTLHPDSVCDGAEARDGWRSGSWQGCGDGFGDAPPWYFRTLASWTALIEASGLRVVECRTPRDPEGGRALSLLLVAEAA</sequence>
<dbReference type="Gene3D" id="3.40.50.150">
    <property type="entry name" value="Vaccinia Virus protein VP39"/>
    <property type="match status" value="1"/>
</dbReference>
<dbReference type="PANTHER" id="PTHR43464">
    <property type="entry name" value="METHYLTRANSFERASE"/>
    <property type="match status" value="1"/>
</dbReference>
<gene>
    <name evidence="5" type="ORF">HF690_09530</name>
</gene>
<feature type="domain" description="Methyltransferase" evidence="4">
    <location>
        <begin position="51"/>
        <end position="139"/>
    </location>
</feature>
<dbReference type="GO" id="GO:0010420">
    <property type="term" value="F:polyprenyldihydroxybenzoate methyltransferase activity"/>
    <property type="evidence" value="ECO:0007669"/>
    <property type="project" value="TreeGrafter"/>
</dbReference>
<keyword evidence="3" id="KW-0949">S-adenosyl-L-methionine</keyword>
<evidence type="ECO:0000313" key="5">
    <source>
        <dbReference type="EMBL" id="NKZ39189.1"/>
    </source>
</evidence>
<dbReference type="Proteomes" id="UP000541636">
    <property type="component" value="Unassembled WGS sequence"/>
</dbReference>